<sequence>TYVNIFNKVKREAKIIYYKTTLEENKQNSNQFWKVLKQAIGKGNNQSNFPHYFNIENSTVSNKIGMADAFNKFFVNIGLNLSHNVPNSNRLCDTYMPNHNVKSMFLTPLIAFDILDVTRKTKT</sequence>
<proteinExistence type="predicted"/>
<organism evidence="1 2">
    <name type="scientific">Paralvinella palmiformis</name>
    <dbReference type="NCBI Taxonomy" id="53620"/>
    <lineage>
        <taxon>Eukaryota</taxon>
        <taxon>Metazoa</taxon>
        <taxon>Spiralia</taxon>
        <taxon>Lophotrochozoa</taxon>
        <taxon>Annelida</taxon>
        <taxon>Polychaeta</taxon>
        <taxon>Sedentaria</taxon>
        <taxon>Canalipalpata</taxon>
        <taxon>Terebellida</taxon>
        <taxon>Terebelliformia</taxon>
        <taxon>Alvinellidae</taxon>
        <taxon>Paralvinella</taxon>
    </lineage>
</organism>
<name>A0AAD9IT36_9ANNE</name>
<evidence type="ECO:0000313" key="1">
    <source>
        <dbReference type="EMBL" id="KAK2140384.1"/>
    </source>
</evidence>
<dbReference type="EMBL" id="JAODUP010001370">
    <property type="protein sequence ID" value="KAK2140384.1"/>
    <property type="molecule type" value="Genomic_DNA"/>
</dbReference>
<keyword evidence="2" id="KW-1185">Reference proteome</keyword>
<evidence type="ECO:0000313" key="2">
    <source>
        <dbReference type="Proteomes" id="UP001208570"/>
    </source>
</evidence>
<feature type="non-terminal residue" evidence="1">
    <location>
        <position position="1"/>
    </location>
</feature>
<reference evidence="1" key="1">
    <citation type="journal article" date="2023" name="Mol. Biol. Evol.">
        <title>Third-Generation Sequencing Reveals the Adaptive Role of the Epigenome in Three Deep-Sea Polychaetes.</title>
        <authorList>
            <person name="Perez M."/>
            <person name="Aroh O."/>
            <person name="Sun Y."/>
            <person name="Lan Y."/>
            <person name="Juniper S.K."/>
            <person name="Young C.R."/>
            <person name="Angers B."/>
            <person name="Qian P.Y."/>
        </authorList>
    </citation>
    <scope>NUCLEOTIDE SEQUENCE</scope>
    <source>
        <strain evidence="1">P08H-3</strain>
    </source>
</reference>
<comment type="caution">
    <text evidence="1">The sequence shown here is derived from an EMBL/GenBank/DDBJ whole genome shotgun (WGS) entry which is preliminary data.</text>
</comment>
<dbReference type="Proteomes" id="UP001208570">
    <property type="component" value="Unassembled WGS sequence"/>
</dbReference>
<protein>
    <submittedName>
        <fullName evidence="1">Uncharacterized protein</fullName>
    </submittedName>
</protein>
<dbReference type="AlphaFoldDB" id="A0AAD9IT36"/>
<accession>A0AAD9IT36</accession>
<gene>
    <name evidence="1" type="ORF">LSH36_1371g00005</name>
</gene>